<dbReference type="Proteomes" id="UP001338309">
    <property type="component" value="Unassembled WGS sequence"/>
</dbReference>
<comment type="caution">
    <text evidence="2">The sequence shown here is derived from an EMBL/GenBank/DDBJ whole genome shotgun (WGS) entry which is preliminary data.</text>
</comment>
<organism evidence="2 3">
    <name type="scientific">Algoriphagus confluentis</name>
    <dbReference type="NCBI Taxonomy" id="1697556"/>
    <lineage>
        <taxon>Bacteria</taxon>
        <taxon>Pseudomonadati</taxon>
        <taxon>Bacteroidota</taxon>
        <taxon>Cytophagia</taxon>
        <taxon>Cytophagales</taxon>
        <taxon>Cyclobacteriaceae</taxon>
        <taxon>Algoriphagus</taxon>
    </lineage>
</organism>
<proteinExistence type="predicted"/>
<gene>
    <name evidence="2" type="ORF">Aconfl_26150</name>
</gene>
<name>A0ABQ6PPY1_9BACT</name>
<evidence type="ECO:0000313" key="3">
    <source>
        <dbReference type="Proteomes" id="UP001338309"/>
    </source>
</evidence>
<dbReference type="EMBL" id="BTPD01000008">
    <property type="protein sequence ID" value="GMQ29972.1"/>
    <property type="molecule type" value="Genomic_DNA"/>
</dbReference>
<evidence type="ECO:0000313" key="2">
    <source>
        <dbReference type="EMBL" id="GMQ29972.1"/>
    </source>
</evidence>
<feature type="region of interest" description="Disordered" evidence="1">
    <location>
        <begin position="66"/>
        <end position="88"/>
    </location>
</feature>
<sequence>MKTGHEDIGKGQMTKVIFFRKYTQKLYANGLIRVSLSWFKKLYMIIRNDTSRSKWPRLRSASGFGVNYGRGENKRSPSKVQVKPYKIR</sequence>
<protein>
    <submittedName>
        <fullName evidence="2">Uncharacterized protein</fullName>
    </submittedName>
</protein>
<evidence type="ECO:0000256" key="1">
    <source>
        <dbReference type="SAM" id="MobiDB-lite"/>
    </source>
</evidence>
<reference evidence="2 3" key="1">
    <citation type="submission" date="2023-08" db="EMBL/GenBank/DDBJ databases">
        <title>Draft genome sequence of Algoriphagus confluentis.</title>
        <authorList>
            <person name="Takatani N."/>
            <person name="Hosokawa M."/>
            <person name="Sawabe T."/>
        </authorList>
    </citation>
    <scope>NUCLEOTIDE SEQUENCE [LARGE SCALE GENOMIC DNA]</scope>
    <source>
        <strain evidence="2 3">NBRC 111222</strain>
    </source>
</reference>
<accession>A0ABQ6PPY1</accession>
<keyword evidence="3" id="KW-1185">Reference proteome</keyword>